<evidence type="ECO:0000256" key="7">
    <source>
        <dbReference type="ARBA" id="ARBA00022924"/>
    </source>
</evidence>
<keyword evidence="5 11" id="KW-0732">Signal</keyword>
<keyword evidence="6 9" id="KW-0838">Vasoactive</keyword>
<feature type="compositionally biased region" description="Low complexity" evidence="10">
    <location>
        <begin position="68"/>
        <end position="93"/>
    </location>
</feature>
<feature type="compositionally biased region" description="Gly residues" evidence="10">
    <location>
        <begin position="58"/>
        <end position="67"/>
    </location>
</feature>
<keyword evidence="7" id="KW-0382">Hypotensive agent</keyword>
<name>A0A0B4SX88_9SAUR</name>
<feature type="chain" id="PRO_5002109276" evidence="11">
    <location>
        <begin position="21"/>
        <end position="165"/>
    </location>
</feature>
<feature type="region of interest" description="Disordered" evidence="10">
    <location>
        <begin position="24"/>
        <end position="93"/>
    </location>
</feature>
<sequence length="165" mass="15954">MVASRLAAGGLLLLALLALALDGKPAPPQPLRKAPAGGTTAWRRELTEQPEGASRPAAGGGGGGGRSGSKAANAAPTAPKSKGGAAAAAAAAARLMRDLRPDSKQARAAWGRMVHPEHHAGGGGGGGGGVGGASRRLKGVAKKGLGKGCFGLKLDRIGSMSGLGC</sequence>
<reference evidence="12" key="1">
    <citation type="submission" date="2014-09" db="EMBL/GenBank/DDBJ databases">
        <title>Identification, cloning and molecular evolution of five putative toxins from the venom gland of the rear-fanged snake Philodryas chamissonis (Serpentes: Dipsadidae).</title>
        <authorList>
            <person name="Urra F."/>
            <person name="Pulgar R."/>
            <person name="Hodar C."/>
            <person name="Gutierrez R."/>
            <person name="Labra A."/>
            <person name="Cambiazo V."/>
        </authorList>
    </citation>
    <scope>NUCLEOTIDE SEQUENCE</scope>
</reference>
<evidence type="ECO:0000256" key="9">
    <source>
        <dbReference type="RuleBase" id="RU003686"/>
    </source>
</evidence>
<dbReference type="GO" id="GO:0005179">
    <property type="term" value="F:hormone activity"/>
    <property type="evidence" value="ECO:0007669"/>
    <property type="project" value="InterPro"/>
</dbReference>
<evidence type="ECO:0000256" key="11">
    <source>
        <dbReference type="SAM" id="SignalP"/>
    </source>
</evidence>
<evidence type="ECO:0000256" key="8">
    <source>
        <dbReference type="ARBA" id="ARBA00023157"/>
    </source>
</evidence>
<dbReference type="InterPro" id="IPR030480">
    <property type="entry name" value="Natr_peptide_CS"/>
</dbReference>
<dbReference type="GO" id="GO:0006182">
    <property type="term" value="P:cGMP biosynthetic process"/>
    <property type="evidence" value="ECO:0007669"/>
    <property type="project" value="TreeGrafter"/>
</dbReference>
<dbReference type="PANTHER" id="PTHR12167">
    <property type="entry name" value="C-TYPE NATRIURETIC PEPTIDE"/>
    <property type="match status" value="1"/>
</dbReference>
<dbReference type="AlphaFoldDB" id="A0A0B4SX88"/>
<dbReference type="Pfam" id="PF00212">
    <property type="entry name" value="ANP"/>
    <property type="match status" value="1"/>
</dbReference>
<evidence type="ECO:0000256" key="6">
    <source>
        <dbReference type="ARBA" id="ARBA00022858"/>
    </source>
</evidence>
<keyword evidence="8" id="KW-1015">Disulfide bond</keyword>
<protein>
    <submittedName>
        <fullName evidence="12">Natriuretic peptide</fullName>
    </submittedName>
</protein>
<keyword evidence="4" id="KW-0800">Toxin</keyword>
<dbReference type="SMART" id="SM00183">
    <property type="entry name" value="NAT_PEP"/>
    <property type="match status" value="1"/>
</dbReference>
<dbReference type="GO" id="GO:0090729">
    <property type="term" value="F:toxin activity"/>
    <property type="evidence" value="ECO:0007669"/>
    <property type="project" value="UniProtKB-KW"/>
</dbReference>
<evidence type="ECO:0000256" key="5">
    <source>
        <dbReference type="ARBA" id="ARBA00022729"/>
    </source>
</evidence>
<comment type="subcellular location">
    <subcellularLocation>
        <location evidence="1 9">Secreted</location>
    </subcellularLocation>
</comment>
<dbReference type="InterPro" id="IPR000663">
    <property type="entry name" value="Natr_peptide"/>
</dbReference>
<dbReference type="GO" id="GO:0005576">
    <property type="term" value="C:extracellular region"/>
    <property type="evidence" value="ECO:0007669"/>
    <property type="project" value="UniProtKB-SubCell"/>
</dbReference>
<accession>A0A0B4SX88</accession>
<evidence type="ECO:0000256" key="3">
    <source>
        <dbReference type="ARBA" id="ARBA00022525"/>
    </source>
</evidence>
<dbReference type="GO" id="GO:0042311">
    <property type="term" value="P:vasodilation"/>
    <property type="evidence" value="ECO:0007669"/>
    <property type="project" value="UniProtKB-KW"/>
</dbReference>
<feature type="signal peptide" evidence="11">
    <location>
        <begin position="1"/>
        <end position="20"/>
    </location>
</feature>
<evidence type="ECO:0000256" key="2">
    <source>
        <dbReference type="ARBA" id="ARBA00022429"/>
    </source>
</evidence>
<proteinExistence type="evidence at transcript level"/>
<evidence type="ECO:0000256" key="4">
    <source>
        <dbReference type="ARBA" id="ARBA00022656"/>
    </source>
</evidence>
<evidence type="ECO:0000256" key="10">
    <source>
        <dbReference type="SAM" id="MobiDB-lite"/>
    </source>
</evidence>
<organism evidence="12">
    <name type="scientific">Philodryas chamissonis</name>
    <dbReference type="NCBI Taxonomy" id="1050405"/>
    <lineage>
        <taxon>Eukaryota</taxon>
        <taxon>Metazoa</taxon>
        <taxon>Chordata</taxon>
        <taxon>Craniata</taxon>
        <taxon>Vertebrata</taxon>
        <taxon>Euteleostomi</taxon>
        <taxon>Lepidosauria</taxon>
        <taxon>Squamata</taxon>
        <taxon>Bifurcata</taxon>
        <taxon>Unidentata</taxon>
        <taxon>Episquamata</taxon>
        <taxon>Toxicofera</taxon>
        <taxon>Serpentes</taxon>
        <taxon>Colubroidea</taxon>
        <taxon>Dipsadidae</taxon>
        <taxon>Philodryas</taxon>
    </lineage>
</organism>
<dbReference type="PANTHER" id="PTHR12167:SF2">
    <property type="entry name" value="C-TYPE NATRIURETIC PEPTIDE"/>
    <property type="match status" value="1"/>
</dbReference>
<comment type="similarity">
    <text evidence="9">Belongs to the natriuretic peptide family.</text>
</comment>
<keyword evidence="3" id="KW-0964">Secreted</keyword>
<dbReference type="PROSITE" id="PS00263">
    <property type="entry name" value="NATRIURETIC_PEPTIDE"/>
    <property type="match status" value="1"/>
</dbReference>
<evidence type="ECO:0000313" key="12">
    <source>
        <dbReference type="EMBL" id="AJB84508.1"/>
    </source>
</evidence>
<dbReference type="GO" id="GO:0008217">
    <property type="term" value="P:regulation of blood pressure"/>
    <property type="evidence" value="ECO:0007669"/>
    <property type="project" value="UniProtKB-KW"/>
</dbReference>
<keyword evidence="2" id="KW-0840">Vasodilator</keyword>
<dbReference type="GO" id="GO:0007168">
    <property type="term" value="P:receptor guanylyl cyclase signaling pathway"/>
    <property type="evidence" value="ECO:0007669"/>
    <property type="project" value="TreeGrafter"/>
</dbReference>
<dbReference type="PRINTS" id="PR00710">
    <property type="entry name" value="NATPEPTIDES"/>
</dbReference>
<dbReference type="EMBL" id="KM527185">
    <property type="protein sequence ID" value="AJB84508.1"/>
    <property type="molecule type" value="mRNA"/>
</dbReference>
<evidence type="ECO:0000256" key="1">
    <source>
        <dbReference type="ARBA" id="ARBA00004613"/>
    </source>
</evidence>